<organism evidence="1 2">
    <name type="scientific">Pseudofrankia inefficax (strain DSM 45817 / CECT 9037 / DDB 130130 / EuI1c)</name>
    <name type="common">Frankia inefficax</name>
    <dbReference type="NCBI Taxonomy" id="298654"/>
    <lineage>
        <taxon>Bacteria</taxon>
        <taxon>Bacillati</taxon>
        <taxon>Actinomycetota</taxon>
        <taxon>Actinomycetes</taxon>
        <taxon>Frankiales</taxon>
        <taxon>Frankiaceae</taxon>
        <taxon>Pseudofrankia</taxon>
    </lineage>
</organism>
<keyword evidence="2" id="KW-1185">Reference proteome</keyword>
<protein>
    <submittedName>
        <fullName evidence="1">Uncharacterized protein</fullName>
    </submittedName>
</protein>
<proteinExistence type="predicted"/>
<dbReference type="KEGG" id="fri:FraEuI1c_1089"/>
<dbReference type="EMBL" id="CP002299">
    <property type="protein sequence ID" value="ADP79162.1"/>
    <property type="molecule type" value="Genomic_DNA"/>
</dbReference>
<evidence type="ECO:0000313" key="1">
    <source>
        <dbReference type="EMBL" id="ADP79162.1"/>
    </source>
</evidence>
<dbReference type="HOGENOM" id="CLU_3328217_0_0_11"/>
<dbReference type="InParanoid" id="E3J026"/>
<gene>
    <name evidence="1" type="ordered locus">FraEuI1c_1089</name>
</gene>
<name>E3J026_PSEI1</name>
<sequence length="38" mass="4252">MIADPILVEVPQPILFKAVQPVLSRRTQGHAHTVITFQ</sequence>
<evidence type="ECO:0000313" key="2">
    <source>
        <dbReference type="Proteomes" id="UP000002484"/>
    </source>
</evidence>
<dbReference type="Proteomes" id="UP000002484">
    <property type="component" value="Chromosome"/>
</dbReference>
<accession>E3J026</accession>
<reference evidence="1 2" key="1">
    <citation type="submission" date="2010-10" db="EMBL/GenBank/DDBJ databases">
        <title>Complete sequence of Frankia sp. EuI1c.</title>
        <authorList>
            <consortium name="US DOE Joint Genome Institute"/>
            <person name="Lucas S."/>
            <person name="Copeland A."/>
            <person name="Lapidus A."/>
            <person name="Cheng J.-F."/>
            <person name="Bruce D."/>
            <person name="Goodwin L."/>
            <person name="Pitluck S."/>
            <person name="Chertkov O."/>
            <person name="Detter J.C."/>
            <person name="Han C."/>
            <person name="Tapia R."/>
            <person name="Land M."/>
            <person name="Hauser L."/>
            <person name="Jeffries C."/>
            <person name="Kyrpides N."/>
            <person name="Ivanova N."/>
            <person name="Mikhailova N."/>
            <person name="Beauchemin N."/>
            <person name="Sen A."/>
            <person name="Sur S.A."/>
            <person name="Gtari M."/>
            <person name="Wall L."/>
            <person name="Tisa L."/>
            <person name="Woyke T."/>
        </authorList>
    </citation>
    <scope>NUCLEOTIDE SEQUENCE [LARGE SCALE GENOMIC DNA]</scope>
    <source>
        <strain evidence="2">DSM 45817 / CECT 9037 / EuI1c</strain>
    </source>
</reference>
<dbReference type="AlphaFoldDB" id="E3J026"/>